<dbReference type="GeneID" id="39988381"/>
<comment type="similarity">
    <text evidence="1">Belongs to the MYG1 family.</text>
</comment>
<dbReference type="Pfam" id="PF03690">
    <property type="entry name" value="MYG1_exonuc"/>
    <property type="match status" value="1"/>
</dbReference>
<dbReference type="InterPro" id="IPR003226">
    <property type="entry name" value="MYG1_exonuclease"/>
</dbReference>
<proteinExistence type="inferred from homology"/>
<dbReference type="AlphaFoldDB" id="A0A1X0NMG9"/>
<gene>
    <name evidence="2" type="ORF">TM35_000311200</name>
</gene>
<sequence length="431" mass="47351">MSRRYVSEYVTKQLCNVAVLESLTETGSAATAVIGTHNGTFHCDEALACGMLRCTSQFAAANILRTRDASKLEKCHVVVDVGGVYEPEKMRFDHHQPSFQGTMTTPKATYHTRLSSAGLVYKHFGREIIQSYVESALASPYREQLLTSGDWGSSKKNMTEEELDLLFDVVYRNFVEHVDGIDNGINAYGPAEDVEATENSDSTANINNDNNTNNKVKSSCVQKYRVTTTLSDRVGDLLPWWNEENHDDDAAINAGFLQAVSLAASEFFHCVHFHTFAWLPARRRVAAAFHDSYRIHPSGRIVVLPGPAGCPWKEHLRDLEKEEAALVTAAGNNNAKKNEKEGEEEKVKGEGRVLYVLFPDGRGGWRVQAVGVDAAGFALRRPLPWRGLRGAELQEASGVPGGVFVHASGFIGGNETYEGALQMAIKALTTV</sequence>
<name>A0A1X0NMG9_9TRYP</name>
<keyword evidence="3" id="KW-1185">Reference proteome</keyword>
<dbReference type="PANTHER" id="PTHR11215:SF1">
    <property type="entry name" value="MYG1 EXONUCLEASE"/>
    <property type="match status" value="1"/>
</dbReference>
<accession>A0A1X0NMG9</accession>
<dbReference type="GO" id="GO:0005634">
    <property type="term" value="C:nucleus"/>
    <property type="evidence" value="ECO:0007669"/>
    <property type="project" value="TreeGrafter"/>
</dbReference>
<protein>
    <submittedName>
        <fullName evidence="2">Metal binding protein</fullName>
    </submittedName>
</protein>
<evidence type="ECO:0000313" key="2">
    <source>
        <dbReference type="EMBL" id="ORC85934.1"/>
    </source>
</evidence>
<dbReference type="EMBL" id="NBCO01000031">
    <property type="protein sequence ID" value="ORC85934.1"/>
    <property type="molecule type" value="Genomic_DNA"/>
</dbReference>
<dbReference type="GO" id="GO:0005737">
    <property type="term" value="C:cytoplasm"/>
    <property type="evidence" value="ECO:0007669"/>
    <property type="project" value="TreeGrafter"/>
</dbReference>
<reference evidence="2 3" key="1">
    <citation type="submission" date="2017-03" db="EMBL/GenBank/DDBJ databases">
        <title>An alternative strategy for trypanosome survival in the mammalian bloodstream revealed through genome and transcriptome analysis of the ubiquitous bovine parasite Trypanosoma (Megatrypanum) theileri.</title>
        <authorList>
            <person name="Kelly S."/>
            <person name="Ivens A."/>
            <person name="Mott A."/>
            <person name="O'Neill E."/>
            <person name="Emms D."/>
            <person name="Macleod O."/>
            <person name="Voorheis P."/>
            <person name="Matthews J."/>
            <person name="Matthews K."/>
            <person name="Carrington M."/>
        </authorList>
    </citation>
    <scope>NUCLEOTIDE SEQUENCE [LARGE SCALE GENOMIC DNA]</scope>
    <source>
        <strain evidence="2">Edinburgh</strain>
    </source>
</reference>
<dbReference type="STRING" id="67003.A0A1X0NMG9"/>
<organism evidence="2 3">
    <name type="scientific">Trypanosoma theileri</name>
    <dbReference type="NCBI Taxonomy" id="67003"/>
    <lineage>
        <taxon>Eukaryota</taxon>
        <taxon>Discoba</taxon>
        <taxon>Euglenozoa</taxon>
        <taxon>Kinetoplastea</taxon>
        <taxon>Metakinetoplastina</taxon>
        <taxon>Trypanosomatida</taxon>
        <taxon>Trypanosomatidae</taxon>
        <taxon>Trypanosoma</taxon>
    </lineage>
</organism>
<comment type="caution">
    <text evidence="2">The sequence shown here is derived from an EMBL/GenBank/DDBJ whole genome shotgun (WGS) entry which is preliminary data.</text>
</comment>
<dbReference type="Proteomes" id="UP000192257">
    <property type="component" value="Unassembled WGS sequence"/>
</dbReference>
<dbReference type="VEuPathDB" id="TriTrypDB:TM35_000311200"/>
<evidence type="ECO:0000313" key="3">
    <source>
        <dbReference type="Proteomes" id="UP000192257"/>
    </source>
</evidence>
<dbReference type="RefSeq" id="XP_028880000.1">
    <property type="nucleotide sequence ID" value="XM_029028601.1"/>
</dbReference>
<evidence type="ECO:0000256" key="1">
    <source>
        <dbReference type="ARBA" id="ARBA00010105"/>
    </source>
</evidence>
<dbReference type="PANTHER" id="PTHR11215">
    <property type="entry name" value="METAL DEPENDENT HYDROLASE - RELATED"/>
    <property type="match status" value="1"/>
</dbReference>
<dbReference type="OrthoDB" id="10265310at2759"/>